<evidence type="ECO:0000313" key="1">
    <source>
        <dbReference type="EMBL" id="KAF2840254.1"/>
    </source>
</evidence>
<name>A0A9P4VU51_9PEZI</name>
<sequence>MPKLDDDECAALPKMLRSMFVFRPQERATIDEVSKSEWMVKWALPAYEKMKQLRAKEAEEKNSVP</sequence>
<dbReference type="Proteomes" id="UP000799429">
    <property type="component" value="Unassembled WGS sequence"/>
</dbReference>
<keyword evidence="2" id="KW-1185">Reference proteome</keyword>
<evidence type="ECO:0000313" key="2">
    <source>
        <dbReference type="Proteomes" id="UP000799429"/>
    </source>
</evidence>
<gene>
    <name evidence="1" type="ORF">M501DRAFT_1002572</name>
</gene>
<dbReference type="AlphaFoldDB" id="A0A9P4VU51"/>
<comment type="caution">
    <text evidence="1">The sequence shown here is derived from an EMBL/GenBank/DDBJ whole genome shotgun (WGS) entry which is preliminary data.</text>
</comment>
<organism evidence="1 2">
    <name type="scientific">Patellaria atrata CBS 101060</name>
    <dbReference type="NCBI Taxonomy" id="1346257"/>
    <lineage>
        <taxon>Eukaryota</taxon>
        <taxon>Fungi</taxon>
        <taxon>Dikarya</taxon>
        <taxon>Ascomycota</taxon>
        <taxon>Pezizomycotina</taxon>
        <taxon>Dothideomycetes</taxon>
        <taxon>Dothideomycetes incertae sedis</taxon>
        <taxon>Patellariales</taxon>
        <taxon>Patellariaceae</taxon>
        <taxon>Patellaria</taxon>
    </lineage>
</organism>
<protein>
    <submittedName>
        <fullName evidence="1">Uncharacterized protein</fullName>
    </submittedName>
</protein>
<proteinExistence type="predicted"/>
<dbReference type="EMBL" id="MU006093">
    <property type="protein sequence ID" value="KAF2840254.1"/>
    <property type="molecule type" value="Genomic_DNA"/>
</dbReference>
<dbReference type="OrthoDB" id="5979581at2759"/>
<reference evidence="1" key="1">
    <citation type="journal article" date="2020" name="Stud. Mycol.">
        <title>101 Dothideomycetes genomes: a test case for predicting lifestyles and emergence of pathogens.</title>
        <authorList>
            <person name="Haridas S."/>
            <person name="Albert R."/>
            <person name="Binder M."/>
            <person name="Bloem J."/>
            <person name="Labutti K."/>
            <person name="Salamov A."/>
            <person name="Andreopoulos B."/>
            <person name="Baker S."/>
            <person name="Barry K."/>
            <person name="Bills G."/>
            <person name="Bluhm B."/>
            <person name="Cannon C."/>
            <person name="Castanera R."/>
            <person name="Culley D."/>
            <person name="Daum C."/>
            <person name="Ezra D."/>
            <person name="Gonzalez J."/>
            <person name="Henrissat B."/>
            <person name="Kuo A."/>
            <person name="Liang C."/>
            <person name="Lipzen A."/>
            <person name="Lutzoni F."/>
            <person name="Magnuson J."/>
            <person name="Mondo S."/>
            <person name="Nolan M."/>
            <person name="Ohm R."/>
            <person name="Pangilinan J."/>
            <person name="Park H.-J."/>
            <person name="Ramirez L."/>
            <person name="Alfaro M."/>
            <person name="Sun H."/>
            <person name="Tritt A."/>
            <person name="Yoshinaga Y."/>
            <person name="Zwiers L.-H."/>
            <person name="Turgeon B."/>
            <person name="Goodwin S."/>
            <person name="Spatafora J."/>
            <person name="Crous P."/>
            <person name="Grigoriev I."/>
        </authorList>
    </citation>
    <scope>NUCLEOTIDE SEQUENCE</scope>
    <source>
        <strain evidence="1">CBS 101060</strain>
    </source>
</reference>
<accession>A0A9P4VU51</accession>